<dbReference type="PANTHER" id="PTHR23355:SF9">
    <property type="entry name" value="DIS3-LIKE EXONUCLEASE 2"/>
    <property type="match status" value="1"/>
</dbReference>
<dbReference type="InterPro" id="IPR022966">
    <property type="entry name" value="RNase_II/R_CS"/>
</dbReference>
<evidence type="ECO:0000313" key="11">
    <source>
        <dbReference type="Proteomes" id="UP001156691"/>
    </source>
</evidence>
<dbReference type="InterPro" id="IPR004476">
    <property type="entry name" value="RNase_II/RNase_R"/>
</dbReference>
<dbReference type="NCBIfam" id="TIGR00358">
    <property type="entry name" value="3_prime_RNase"/>
    <property type="match status" value="1"/>
</dbReference>
<keyword evidence="2 7" id="KW-0963">Cytoplasm</keyword>
<dbReference type="CDD" id="cd04471">
    <property type="entry name" value="S1_RNase_R"/>
    <property type="match status" value="1"/>
</dbReference>
<gene>
    <name evidence="7 10" type="primary">rnr</name>
    <name evidence="10" type="ORF">GCM10010862_47710</name>
</gene>
<dbReference type="InterPro" id="IPR040476">
    <property type="entry name" value="CSD2"/>
</dbReference>
<evidence type="ECO:0000313" key="10">
    <source>
        <dbReference type="EMBL" id="GLQ57512.1"/>
    </source>
</evidence>
<dbReference type="Pfam" id="PF17876">
    <property type="entry name" value="CSD2"/>
    <property type="match status" value="1"/>
</dbReference>
<keyword evidence="6 7" id="KW-0694">RNA-binding</keyword>
<dbReference type="InterPro" id="IPR050180">
    <property type="entry name" value="RNR_Ribonuclease"/>
</dbReference>
<dbReference type="PANTHER" id="PTHR23355">
    <property type="entry name" value="RIBONUCLEASE"/>
    <property type="match status" value="1"/>
</dbReference>
<evidence type="ECO:0000256" key="1">
    <source>
        <dbReference type="ARBA" id="ARBA00001849"/>
    </source>
</evidence>
<proteinExistence type="inferred from homology"/>
<comment type="caution">
    <text evidence="10">The sequence shown here is derived from an EMBL/GenBank/DDBJ whole genome shotgun (WGS) entry which is preliminary data.</text>
</comment>
<dbReference type="Gene3D" id="2.40.50.140">
    <property type="entry name" value="Nucleic acid-binding proteins"/>
    <property type="match status" value="1"/>
</dbReference>
<name>A0ABQ5WBL5_9HYPH</name>
<dbReference type="SMART" id="SM00955">
    <property type="entry name" value="RNB"/>
    <property type="match status" value="1"/>
</dbReference>
<dbReference type="SUPFAM" id="SSF50249">
    <property type="entry name" value="Nucleic acid-binding proteins"/>
    <property type="match status" value="2"/>
</dbReference>
<keyword evidence="3 7" id="KW-0540">Nuclease</keyword>
<evidence type="ECO:0000256" key="7">
    <source>
        <dbReference type="HAMAP-Rule" id="MF_01895"/>
    </source>
</evidence>
<comment type="function">
    <text evidence="7">3'-5' exoribonuclease that releases 5'-nucleoside monophosphates and is involved in maturation of structured RNAs.</text>
</comment>
<dbReference type="SMART" id="SM00316">
    <property type="entry name" value="S1"/>
    <property type="match status" value="1"/>
</dbReference>
<dbReference type="EMBL" id="BSNS01000024">
    <property type="protein sequence ID" value="GLQ57512.1"/>
    <property type="molecule type" value="Genomic_DNA"/>
</dbReference>
<dbReference type="Proteomes" id="UP001156691">
    <property type="component" value="Unassembled WGS sequence"/>
</dbReference>
<dbReference type="InterPro" id="IPR012340">
    <property type="entry name" value="NA-bd_OB-fold"/>
</dbReference>
<comment type="catalytic activity">
    <reaction evidence="1 7">
        <text>Exonucleolytic cleavage in the 3'- to 5'-direction to yield nucleoside 5'-phosphates.</text>
        <dbReference type="EC" id="3.1.13.1"/>
    </reaction>
</comment>
<evidence type="ECO:0000256" key="8">
    <source>
        <dbReference type="SAM" id="MobiDB-lite"/>
    </source>
</evidence>
<accession>A0ABQ5WBL5</accession>
<organism evidence="10 11">
    <name type="scientific">Devosia nitrariae</name>
    <dbReference type="NCBI Taxonomy" id="2071872"/>
    <lineage>
        <taxon>Bacteria</taxon>
        <taxon>Pseudomonadati</taxon>
        <taxon>Pseudomonadota</taxon>
        <taxon>Alphaproteobacteria</taxon>
        <taxon>Hyphomicrobiales</taxon>
        <taxon>Devosiaceae</taxon>
        <taxon>Devosia</taxon>
    </lineage>
</organism>
<dbReference type="NCBIfam" id="TIGR02063">
    <property type="entry name" value="RNase_R"/>
    <property type="match status" value="1"/>
</dbReference>
<evidence type="ECO:0000256" key="3">
    <source>
        <dbReference type="ARBA" id="ARBA00022722"/>
    </source>
</evidence>
<dbReference type="HAMAP" id="MF_01895">
    <property type="entry name" value="RNase_R"/>
    <property type="match status" value="1"/>
</dbReference>
<evidence type="ECO:0000256" key="5">
    <source>
        <dbReference type="ARBA" id="ARBA00022839"/>
    </source>
</evidence>
<dbReference type="InterPro" id="IPR003029">
    <property type="entry name" value="S1_domain"/>
</dbReference>
<feature type="domain" description="S1 motif" evidence="9">
    <location>
        <begin position="649"/>
        <end position="730"/>
    </location>
</feature>
<keyword evidence="11" id="KW-1185">Reference proteome</keyword>
<evidence type="ECO:0000259" key="9">
    <source>
        <dbReference type="PROSITE" id="PS50126"/>
    </source>
</evidence>
<comment type="subcellular location">
    <subcellularLocation>
        <location evidence="7">Cytoplasm</location>
    </subcellularLocation>
</comment>
<dbReference type="RefSeq" id="WP_284342900.1">
    <property type="nucleotide sequence ID" value="NZ_BSNS01000024.1"/>
</dbReference>
<feature type="region of interest" description="Disordered" evidence="8">
    <location>
        <begin position="285"/>
        <end position="306"/>
    </location>
</feature>
<dbReference type="Pfam" id="PF00575">
    <property type="entry name" value="S1"/>
    <property type="match status" value="1"/>
</dbReference>
<dbReference type="EC" id="3.1.13.1" evidence="7"/>
<dbReference type="InterPro" id="IPR011805">
    <property type="entry name" value="RNase_R"/>
</dbReference>
<evidence type="ECO:0000256" key="2">
    <source>
        <dbReference type="ARBA" id="ARBA00022490"/>
    </source>
</evidence>
<comment type="similarity">
    <text evidence="7">Belongs to the RNR ribonuclease family. RNase R subfamily.</text>
</comment>
<reference evidence="11" key="1">
    <citation type="journal article" date="2019" name="Int. J. Syst. Evol. Microbiol.">
        <title>The Global Catalogue of Microorganisms (GCM) 10K type strain sequencing project: providing services to taxonomists for standard genome sequencing and annotation.</title>
        <authorList>
            <consortium name="The Broad Institute Genomics Platform"/>
            <consortium name="The Broad Institute Genome Sequencing Center for Infectious Disease"/>
            <person name="Wu L."/>
            <person name="Ma J."/>
        </authorList>
    </citation>
    <scope>NUCLEOTIDE SEQUENCE [LARGE SCALE GENOMIC DNA]</scope>
    <source>
        <strain evidence="11">NBRC 112416</strain>
    </source>
</reference>
<keyword evidence="5 7" id="KW-0269">Exonuclease</keyword>
<dbReference type="Pfam" id="PF00773">
    <property type="entry name" value="RNB"/>
    <property type="match status" value="1"/>
</dbReference>
<dbReference type="InterPro" id="IPR001900">
    <property type="entry name" value="RNase_II/R"/>
</dbReference>
<keyword evidence="4 7" id="KW-0378">Hydrolase</keyword>
<evidence type="ECO:0000256" key="4">
    <source>
        <dbReference type="ARBA" id="ARBA00022801"/>
    </source>
</evidence>
<evidence type="ECO:0000256" key="6">
    <source>
        <dbReference type="ARBA" id="ARBA00022884"/>
    </source>
</evidence>
<sequence>MAKAPTRNKNTSGPKRARQHTAGELPTREQLLEALANEPDIKGKRDLAKVFGIRGELRRPFKAMLNELEGEGIITRTRKALRRTAALPAVTVLDIPSDADPDDLHAFPAQWNEEEGERPRVTVVQGKSARVAPAPGDRILARIDAGDGPVPHYTARAMKILDKPRRAHIGIVRMDEDGARLIPVERKQKEMRIPKGDLGAARDGDLVEVEVKLSGRLMLPRARVTNVIGNPKSEGAVSLIAIHNLEIPYRFPASVEREAEAAKPATLKGREDWRDIPLVTIDPADAKDHDDAVQAEPDTDPKNPGGHIVRVAIADVAAYIRPGTALDREAYLRGNSVYFPDRVVPMLPERISNDLCSLREGEARPSLAVRIVIGADGRKRSHSFHRVLIRSAARLSYQQAQAAIDGKPDDKTGPLLEPVLKPLWAAYSTMAKARDKRSPLDLELPERKILLNEAGLVADIHVPERLAAHRLIEEMMIAANVAAAETLERARTPLLYRVHDEPSREKLGALREFLASLDISMAKTDALKPSQFNGILSQARKAGNIEQVSEMVLRSQAQAEYAAENYGHFGLNLDRYAHFTSPIRRYADLIVHRALIAALSLGNDGLSDNEIGKLAGIAQHISATERRAMIAERETADRLLAQYLAEHIGARFEGRISGVTRSGLFVRLTDTGADGFIPASTLGSDYFRHVEEQQAMIGERTGERFGLGDPVTVRLLEAAPIAGALRFEMLSEGPRVKPPSFRSSAKRRSMTGGPRGRRKR</sequence>
<feature type="region of interest" description="Disordered" evidence="8">
    <location>
        <begin position="1"/>
        <end position="27"/>
    </location>
</feature>
<feature type="compositionally biased region" description="Basic residues" evidence="8">
    <location>
        <begin position="744"/>
        <end position="760"/>
    </location>
</feature>
<dbReference type="PROSITE" id="PS50126">
    <property type="entry name" value="S1"/>
    <property type="match status" value="1"/>
</dbReference>
<dbReference type="PROSITE" id="PS01175">
    <property type="entry name" value="RIBONUCLEASE_II"/>
    <property type="match status" value="1"/>
</dbReference>
<protein>
    <recommendedName>
        <fullName evidence="7">Ribonuclease R</fullName>
        <shortName evidence="7">RNase R</shortName>
        <ecNumber evidence="7">3.1.13.1</ecNumber>
    </recommendedName>
</protein>
<feature type="region of interest" description="Disordered" evidence="8">
    <location>
        <begin position="734"/>
        <end position="760"/>
    </location>
</feature>